<feature type="compositionally biased region" description="Basic and acidic residues" evidence="1">
    <location>
        <begin position="102"/>
        <end position="116"/>
    </location>
</feature>
<proteinExistence type="predicted"/>
<dbReference type="EnsemblPlants" id="Zm00001eb251810_T001">
    <property type="protein sequence ID" value="Zm00001eb251810_P001"/>
    <property type="gene ID" value="Zm00001eb251810"/>
</dbReference>
<name>A0A804PN98_MAIZE</name>
<dbReference type="Gramene" id="Zm00001eb251810_T001">
    <property type="protein sequence ID" value="Zm00001eb251810_P001"/>
    <property type="gene ID" value="Zm00001eb251810"/>
</dbReference>
<dbReference type="Proteomes" id="UP000007305">
    <property type="component" value="Chromosome 5"/>
</dbReference>
<dbReference type="AlphaFoldDB" id="A0A804PN98"/>
<keyword evidence="3" id="KW-1185">Reference proteome</keyword>
<dbReference type="InParanoid" id="A0A804PN98"/>
<accession>A0A804PN98</accession>
<reference evidence="2" key="2">
    <citation type="submission" date="2019-07" db="EMBL/GenBank/DDBJ databases">
        <authorList>
            <person name="Seetharam A."/>
            <person name="Woodhouse M."/>
            <person name="Cannon E."/>
        </authorList>
    </citation>
    <scope>NUCLEOTIDE SEQUENCE [LARGE SCALE GENOMIC DNA]</scope>
    <source>
        <strain evidence="2">cv. B73</strain>
    </source>
</reference>
<protein>
    <submittedName>
        <fullName evidence="2">Uncharacterized protein</fullName>
    </submittedName>
</protein>
<organism evidence="2 3">
    <name type="scientific">Zea mays</name>
    <name type="common">Maize</name>
    <dbReference type="NCBI Taxonomy" id="4577"/>
    <lineage>
        <taxon>Eukaryota</taxon>
        <taxon>Viridiplantae</taxon>
        <taxon>Streptophyta</taxon>
        <taxon>Embryophyta</taxon>
        <taxon>Tracheophyta</taxon>
        <taxon>Spermatophyta</taxon>
        <taxon>Magnoliopsida</taxon>
        <taxon>Liliopsida</taxon>
        <taxon>Poales</taxon>
        <taxon>Poaceae</taxon>
        <taxon>PACMAD clade</taxon>
        <taxon>Panicoideae</taxon>
        <taxon>Andropogonodae</taxon>
        <taxon>Andropogoneae</taxon>
        <taxon>Tripsacinae</taxon>
        <taxon>Zea</taxon>
    </lineage>
</organism>
<evidence type="ECO:0000313" key="2">
    <source>
        <dbReference type="EnsemblPlants" id="Zm00001eb251810_P001"/>
    </source>
</evidence>
<evidence type="ECO:0000313" key="3">
    <source>
        <dbReference type="Proteomes" id="UP000007305"/>
    </source>
</evidence>
<evidence type="ECO:0000256" key="1">
    <source>
        <dbReference type="SAM" id="MobiDB-lite"/>
    </source>
</evidence>
<feature type="region of interest" description="Disordered" evidence="1">
    <location>
        <begin position="102"/>
        <end position="130"/>
    </location>
</feature>
<sequence length="130" mass="13938">MTLVALCRPRRRRRLSQRVRGGSVAAVFATEAAVVAVTQTTGRAAIAAHAAEQLPRSRMQAAIDASVAADLRASRPQQRIRVIDSTRRAQLSSAGWAVEKTALDERGRANRGRAEPEQGGAEEWPAQAVG</sequence>
<reference evidence="3" key="1">
    <citation type="journal article" date="2009" name="Science">
        <title>The B73 maize genome: complexity, diversity, and dynamics.</title>
        <authorList>
            <person name="Schnable P.S."/>
            <person name="Ware D."/>
            <person name="Fulton R.S."/>
            <person name="Stein J.C."/>
            <person name="Wei F."/>
            <person name="Pasternak S."/>
            <person name="Liang C."/>
            <person name="Zhang J."/>
            <person name="Fulton L."/>
            <person name="Graves T.A."/>
            <person name="Minx P."/>
            <person name="Reily A.D."/>
            <person name="Courtney L."/>
            <person name="Kruchowski S.S."/>
            <person name="Tomlinson C."/>
            <person name="Strong C."/>
            <person name="Delehaunty K."/>
            <person name="Fronick C."/>
            <person name="Courtney B."/>
            <person name="Rock S.M."/>
            <person name="Belter E."/>
            <person name="Du F."/>
            <person name="Kim K."/>
            <person name="Abbott R.M."/>
            <person name="Cotton M."/>
            <person name="Levy A."/>
            <person name="Marchetto P."/>
            <person name="Ochoa K."/>
            <person name="Jackson S.M."/>
            <person name="Gillam B."/>
            <person name="Chen W."/>
            <person name="Yan L."/>
            <person name="Higginbotham J."/>
            <person name="Cardenas M."/>
            <person name="Waligorski J."/>
            <person name="Applebaum E."/>
            <person name="Phelps L."/>
            <person name="Falcone J."/>
            <person name="Kanchi K."/>
            <person name="Thane T."/>
            <person name="Scimone A."/>
            <person name="Thane N."/>
            <person name="Henke J."/>
            <person name="Wang T."/>
            <person name="Ruppert J."/>
            <person name="Shah N."/>
            <person name="Rotter K."/>
            <person name="Hodges J."/>
            <person name="Ingenthron E."/>
            <person name="Cordes M."/>
            <person name="Kohlberg S."/>
            <person name="Sgro J."/>
            <person name="Delgado B."/>
            <person name="Mead K."/>
            <person name="Chinwalla A."/>
            <person name="Leonard S."/>
            <person name="Crouse K."/>
            <person name="Collura K."/>
            <person name="Kudrna D."/>
            <person name="Currie J."/>
            <person name="He R."/>
            <person name="Angelova A."/>
            <person name="Rajasekar S."/>
            <person name="Mueller T."/>
            <person name="Lomeli R."/>
            <person name="Scara G."/>
            <person name="Ko A."/>
            <person name="Delaney K."/>
            <person name="Wissotski M."/>
            <person name="Lopez G."/>
            <person name="Campos D."/>
            <person name="Braidotti M."/>
            <person name="Ashley E."/>
            <person name="Golser W."/>
            <person name="Kim H."/>
            <person name="Lee S."/>
            <person name="Lin J."/>
            <person name="Dujmic Z."/>
            <person name="Kim W."/>
            <person name="Talag J."/>
            <person name="Zuccolo A."/>
            <person name="Fan C."/>
            <person name="Sebastian A."/>
            <person name="Kramer M."/>
            <person name="Spiegel L."/>
            <person name="Nascimento L."/>
            <person name="Zutavern T."/>
            <person name="Miller B."/>
            <person name="Ambroise C."/>
            <person name="Muller S."/>
            <person name="Spooner W."/>
            <person name="Narechania A."/>
            <person name="Ren L."/>
            <person name="Wei S."/>
            <person name="Kumari S."/>
            <person name="Faga B."/>
            <person name="Levy M.J."/>
            <person name="McMahan L."/>
            <person name="Van Buren P."/>
            <person name="Vaughn M.W."/>
            <person name="Ying K."/>
            <person name="Yeh C.-T."/>
            <person name="Emrich S.J."/>
            <person name="Jia Y."/>
            <person name="Kalyanaraman A."/>
            <person name="Hsia A.-P."/>
            <person name="Barbazuk W.B."/>
            <person name="Baucom R.S."/>
            <person name="Brutnell T.P."/>
            <person name="Carpita N.C."/>
            <person name="Chaparro C."/>
            <person name="Chia J.-M."/>
            <person name="Deragon J.-M."/>
            <person name="Estill J.C."/>
            <person name="Fu Y."/>
            <person name="Jeddeloh J.A."/>
            <person name="Han Y."/>
            <person name="Lee H."/>
            <person name="Li P."/>
            <person name="Lisch D.R."/>
            <person name="Liu S."/>
            <person name="Liu Z."/>
            <person name="Nagel D.H."/>
            <person name="McCann M.C."/>
            <person name="SanMiguel P."/>
            <person name="Myers A.M."/>
            <person name="Nettleton D."/>
            <person name="Nguyen J."/>
            <person name="Penning B.W."/>
            <person name="Ponnala L."/>
            <person name="Schneider K.L."/>
            <person name="Schwartz D.C."/>
            <person name="Sharma A."/>
            <person name="Soderlund C."/>
            <person name="Springer N.M."/>
            <person name="Sun Q."/>
            <person name="Wang H."/>
            <person name="Waterman M."/>
            <person name="Westerman R."/>
            <person name="Wolfgruber T.K."/>
            <person name="Yang L."/>
            <person name="Yu Y."/>
            <person name="Zhang L."/>
            <person name="Zhou S."/>
            <person name="Zhu Q."/>
            <person name="Bennetzen J.L."/>
            <person name="Dawe R.K."/>
            <person name="Jiang J."/>
            <person name="Jiang N."/>
            <person name="Presting G.G."/>
            <person name="Wessler S.R."/>
            <person name="Aluru S."/>
            <person name="Martienssen R.A."/>
            <person name="Clifton S.W."/>
            <person name="McCombie W.R."/>
            <person name="Wing R.A."/>
            <person name="Wilson R.K."/>
        </authorList>
    </citation>
    <scope>NUCLEOTIDE SEQUENCE [LARGE SCALE GENOMIC DNA]</scope>
    <source>
        <strain evidence="3">cv. B73</strain>
    </source>
</reference>
<reference evidence="2" key="3">
    <citation type="submission" date="2021-05" db="UniProtKB">
        <authorList>
            <consortium name="EnsemblPlants"/>
        </authorList>
    </citation>
    <scope>IDENTIFICATION</scope>
    <source>
        <strain evidence="2">cv. B73</strain>
    </source>
</reference>